<proteinExistence type="inferred from homology"/>
<evidence type="ECO:0000256" key="7">
    <source>
        <dbReference type="SAM" id="MobiDB-lite"/>
    </source>
</evidence>
<keyword evidence="6" id="KW-0010">Activator</keyword>
<reference evidence="8 9" key="1">
    <citation type="journal article" date="2018" name="Mol. Biol. Evol.">
        <title>Analysis of the draft genome of the red seaweed Gracilariopsis chorda provides insights into genome size evolution in Rhodophyta.</title>
        <authorList>
            <person name="Lee J."/>
            <person name="Yang E.C."/>
            <person name="Graf L."/>
            <person name="Yang J.H."/>
            <person name="Qiu H."/>
            <person name="Zel Zion U."/>
            <person name="Chan C.X."/>
            <person name="Stephens T.G."/>
            <person name="Weber A.P.M."/>
            <person name="Boo G.H."/>
            <person name="Boo S.M."/>
            <person name="Kim K.M."/>
            <person name="Shin Y."/>
            <person name="Jung M."/>
            <person name="Lee S.J."/>
            <person name="Yim H.S."/>
            <person name="Lee J.H."/>
            <person name="Bhattacharya D."/>
            <person name="Yoon H.S."/>
        </authorList>
    </citation>
    <scope>NUCLEOTIDE SEQUENCE [LARGE SCALE GENOMIC DNA]</scope>
    <source>
        <strain evidence="8 9">SKKU-2015</strain>
        <tissue evidence="8">Whole body</tissue>
    </source>
</reference>
<evidence type="ECO:0000256" key="4">
    <source>
        <dbReference type="ARBA" id="ARBA00023163"/>
    </source>
</evidence>
<comment type="function">
    <text evidence="6">Component of the Mediator complex, a coactivator involved in the regulated transcription of nearly all RNA polymerase II-dependent genes. Mediator functions as a bridge to convey information from gene-specific regulatory proteins to the basal RNA polymerase II transcription machinery.</text>
</comment>
<organism evidence="8 9">
    <name type="scientific">Gracilariopsis chorda</name>
    <dbReference type="NCBI Taxonomy" id="448386"/>
    <lineage>
        <taxon>Eukaryota</taxon>
        <taxon>Rhodophyta</taxon>
        <taxon>Florideophyceae</taxon>
        <taxon>Rhodymeniophycidae</taxon>
        <taxon>Gracilariales</taxon>
        <taxon>Gracilariaceae</taxon>
        <taxon>Gracilariopsis</taxon>
    </lineage>
</organism>
<dbReference type="InterPro" id="IPR009244">
    <property type="entry name" value="Mediatior_Med7"/>
</dbReference>
<accession>A0A2V3IKS1</accession>
<evidence type="ECO:0000256" key="1">
    <source>
        <dbReference type="ARBA" id="ARBA00004123"/>
    </source>
</evidence>
<dbReference type="GO" id="GO:0016592">
    <property type="term" value="C:mediator complex"/>
    <property type="evidence" value="ECO:0007669"/>
    <property type="project" value="InterPro"/>
</dbReference>
<dbReference type="EMBL" id="NBIV01000198">
    <property type="protein sequence ID" value="PXF41730.1"/>
    <property type="molecule type" value="Genomic_DNA"/>
</dbReference>
<comment type="subunit">
    <text evidence="6">Component of the Mediator complex.</text>
</comment>
<comment type="caution">
    <text evidence="8">The sequence shown here is derived from an EMBL/GenBank/DDBJ whole genome shotgun (WGS) entry which is preliminary data.</text>
</comment>
<dbReference type="SUPFAM" id="SSF140718">
    <property type="entry name" value="Mediator hinge subcomplex-like"/>
    <property type="match status" value="1"/>
</dbReference>
<dbReference type="AlphaFoldDB" id="A0A2V3IKS1"/>
<feature type="region of interest" description="Disordered" evidence="7">
    <location>
        <begin position="1"/>
        <end position="43"/>
    </location>
</feature>
<dbReference type="GO" id="GO:0006357">
    <property type="term" value="P:regulation of transcription by RNA polymerase II"/>
    <property type="evidence" value="ECO:0007669"/>
    <property type="project" value="InterPro"/>
</dbReference>
<evidence type="ECO:0000256" key="2">
    <source>
        <dbReference type="ARBA" id="ARBA00009994"/>
    </source>
</evidence>
<keyword evidence="9" id="KW-1185">Reference proteome</keyword>
<evidence type="ECO:0000313" key="8">
    <source>
        <dbReference type="EMBL" id="PXF41730.1"/>
    </source>
</evidence>
<evidence type="ECO:0000256" key="3">
    <source>
        <dbReference type="ARBA" id="ARBA00023015"/>
    </source>
</evidence>
<keyword evidence="3 6" id="KW-0805">Transcription regulation</keyword>
<dbReference type="GO" id="GO:0003712">
    <property type="term" value="F:transcription coregulator activity"/>
    <property type="evidence" value="ECO:0007669"/>
    <property type="project" value="InterPro"/>
</dbReference>
<keyword evidence="4 6" id="KW-0804">Transcription</keyword>
<dbReference type="STRING" id="448386.A0A2V3IKS1"/>
<dbReference type="OrthoDB" id="10253553at2759"/>
<dbReference type="InterPro" id="IPR044888">
    <property type="entry name" value="Mediatior_Med7_sf"/>
</dbReference>
<dbReference type="PANTHER" id="PTHR21428:SF11">
    <property type="entry name" value="MEDIATOR OF RNA POLYMERASE II TRANSCRIPTION SUBUNIT 7"/>
    <property type="match status" value="1"/>
</dbReference>
<evidence type="ECO:0000313" key="9">
    <source>
        <dbReference type="Proteomes" id="UP000247409"/>
    </source>
</evidence>
<dbReference type="Proteomes" id="UP000247409">
    <property type="component" value="Unassembled WGS sequence"/>
</dbReference>
<gene>
    <name evidence="8" type="ORF">BWQ96_08519</name>
</gene>
<name>A0A2V3IKS1_9FLOR</name>
<comment type="subcellular location">
    <subcellularLocation>
        <location evidence="1 6">Nucleus</location>
    </subcellularLocation>
</comment>
<feature type="compositionally biased region" description="Polar residues" evidence="7">
    <location>
        <begin position="1"/>
        <end position="13"/>
    </location>
</feature>
<dbReference type="InterPro" id="IPR037212">
    <property type="entry name" value="Med7/Med21-like"/>
</dbReference>
<dbReference type="PANTHER" id="PTHR21428">
    <property type="entry name" value="MEDIATOR OF RNA POLYMERASE II TRANSCRIPTION SUBUNIT 7"/>
    <property type="match status" value="1"/>
</dbReference>
<dbReference type="Pfam" id="PF05983">
    <property type="entry name" value="Med7"/>
    <property type="match status" value="1"/>
</dbReference>
<feature type="region of interest" description="Disordered" evidence="7">
    <location>
        <begin position="194"/>
        <end position="215"/>
    </location>
</feature>
<comment type="similarity">
    <text evidence="2 6">Belongs to the Mediator complex subunit 7 family.</text>
</comment>
<evidence type="ECO:0000256" key="6">
    <source>
        <dbReference type="RuleBase" id="RU364060"/>
    </source>
</evidence>
<protein>
    <recommendedName>
        <fullName evidence="6">Mediator of RNA polymerase II transcription subunit 7</fullName>
    </recommendedName>
</protein>
<evidence type="ECO:0000256" key="5">
    <source>
        <dbReference type="ARBA" id="ARBA00023242"/>
    </source>
</evidence>
<dbReference type="GO" id="GO:0070847">
    <property type="term" value="C:core mediator complex"/>
    <property type="evidence" value="ECO:0007669"/>
    <property type="project" value="TreeGrafter"/>
</dbReference>
<keyword evidence="5 6" id="KW-0539">Nucleus</keyword>
<dbReference type="Gene3D" id="6.10.140.200">
    <property type="match status" value="1"/>
</dbReference>
<sequence>MAHQSAKPQQVSQFPLPPRRYYQSISTQPLHPPPPPPANHSYSMFGRVYTTDDVLPTLEHAGRKRLYDPAGSPCSELRTLNNSLLELFLNLVDQLCDPLTHESPSDPHKQIIDRIEDTFINMQHLINTMRPAQAAMDLKALLDNQTASRKQITDNLKDSVKTAWDLIADAADKLSQPSYQLSETATTYMQRLQNPNQQPPMETHHQPNKVHNGTASTLFDDLMPASPAPPKPPATELLQNITHIMNHPTL</sequence>